<dbReference type="PANTHER" id="PTHR40031">
    <property type="entry name" value="HYPOTHETICAL MEMBRANE SPANNING PROTEIN"/>
    <property type="match status" value="1"/>
</dbReference>
<dbReference type="InterPro" id="IPR053170">
    <property type="entry name" value="Transcription_regulator"/>
</dbReference>
<evidence type="ECO:0000313" key="3">
    <source>
        <dbReference type="EMBL" id="TDT89964.1"/>
    </source>
</evidence>
<dbReference type="InterPro" id="IPR007404">
    <property type="entry name" value="YdjM-like"/>
</dbReference>
<keyword evidence="1" id="KW-0472">Membrane</keyword>
<evidence type="ECO:0000313" key="2">
    <source>
        <dbReference type="EMBL" id="AMK11558.1"/>
    </source>
</evidence>
<feature type="transmembrane region" description="Helical" evidence="1">
    <location>
        <begin position="154"/>
        <end position="177"/>
    </location>
</feature>
<name>A0A126QPC0_9BACT</name>
<proteinExistence type="predicted"/>
<dbReference type="Proteomes" id="UP000295506">
    <property type="component" value="Unassembled WGS sequence"/>
</dbReference>
<dbReference type="Pfam" id="PF04307">
    <property type="entry name" value="YdjM"/>
    <property type="match status" value="1"/>
</dbReference>
<dbReference type="PANTHER" id="PTHR40031:SF1">
    <property type="entry name" value="MEMBRANE-BOUND METAL-DEPENDENT HYDROLASE"/>
    <property type="match status" value="1"/>
</dbReference>
<evidence type="ECO:0000313" key="4">
    <source>
        <dbReference type="Proteomes" id="UP000055611"/>
    </source>
</evidence>
<keyword evidence="2" id="KW-0378">Hydrolase</keyword>
<accession>A0A126QPC0</accession>
<dbReference type="RefSeq" id="WP_066803487.1">
    <property type="nucleotide sequence ID" value="NZ_CP014206.1"/>
</dbReference>
<feature type="transmembrane region" description="Helical" evidence="1">
    <location>
        <begin position="58"/>
        <end position="80"/>
    </location>
</feature>
<dbReference type="KEGG" id="dej:AWY79_10755"/>
<evidence type="ECO:0000256" key="1">
    <source>
        <dbReference type="SAM" id="Phobius"/>
    </source>
</evidence>
<keyword evidence="4" id="KW-1185">Reference proteome</keyword>
<reference evidence="3 5" key="2">
    <citation type="submission" date="2019-03" db="EMBL/GenBank/DDBJ databases">
        <title>Genomic Encyclopedia of Type Strains, Phase IV (KMG-IV): sequencing the most valuable type-strain genomes for metagenomic binning, comparative biology and taxonomic classification.</title>
        <authorList>
            <person name="Goeker M."/>
        </authorList>
    </citation>
    <scope>NUCLEOTIDE SEQUENCE [LARGE SCALE GENOMIC DNA]</scope>
    <source>
        <strain evidence="3 5">DSM 101483</strain>
    </source>
</reference>
<dbReference type="OrthoDB" id="9781927at2"/>
<keyword evidence="1" id="KW-0812">Transmembrane</keyword>
<sequence length="334" mass="37198">MDPVTHLSSGLMGGLAARKWFPEARYLLPFAVFASWMPDADIFFGGSDPEFDLLYHRGVSTSFFGALVLALVLAGIYKLVSRRTPYLKSAALFYVLALTHVWLDLITTYGTQLLAPFSNHRFALDGAFIIDPLFTLTALALIGAALIAKRRRHLIAVIGMLWYFAYPLANMAGGALLQELYAEELIRKGVAHDKVHVTPDALSPRYWKVVVTDGPDYLLDTIDLFGDDGPAAPLRVRRADKAYLDELGRQVSMFATYAWFSKWPYYSERTDGDGRTLVFHDLRFTSTNPVLARFYSGHPLPFTLTARLDPEGRITAWSFEGGVSSRADSGGRTQ</sequence>
<protein>
    <submittedName>
        <fullName evidence="3">Inner membrane protein</fullName>
    </submittedName>
    <submittedName>
        <fullName evidence="2">Metal-dependent hydrolase</fullName>
    </submittedName>
</protein>
<organism evidence="3 5">
    <name type="scientific">Pseudodesulfovibrio indicus</name>
    <dbReference type="NCBI Taxonomy" id="1716143"/>
    <lineage>
        <taxon>Bacteria</taxon>
        <taxon>Pseudomonadati</taxon>
        <taxon>Thermodesulfobacteriota</taxon>
        <taxon>Desulfovibrionia</taxon>
        <taxon>Desulfovibrionales</taxon>
        <taxon>Desulfovibrionaceae</taxon>
    </lineage>
</organism>
<reference evidence="2 4" key="1">
    <citation type="journal article" date="2016" name="Front. Microbiol.">
        <title>Genome Sequence of the Piezophilic, Mesophilic Sulfate-Reducing Bacterium Desulfovibrio indicus J2T.</title>
        <authorList>
            <person name="Cao J."/>
            <person name="Maignien L."/>
            <person name="Shao Z."/>
            <person name="Alain K."/>
            <person name="Jebbar M."/>
        </authorList>
    </citation>
    <scope>NUCLEOTIDE SEQUENCE [LARGE SCALE GENOMIC DNA]</scope>
    <source>
        <strain evidence="2 4">J2</strain>
    </source>
</reference>
<gene>
    <name evidence="2" type="ORF">AWY79_10755</name>
    <name evidence="3" type="ORF">EDC59_103267</name>
</gene>
<evidence type="ECO:0000313" key="5">
    <source>
        <dbReference type="Proteomes" id="UP000295506"/>
    </source>
</evidence>
<dbReference type="EMBL" id="SOBK01000003">
    <property type="protein sequence ID" value="TDT89964.1"/>
    <property type="molecule type" value="Genomic_DNA"/>
</dbReference>
<keyword evidence="1" id="KW-1133">Transmembrane helix</keyword>
<feature type="transmembrane region" description="Helical" evidence="1">
    <location>
        <begin position="127"/>
        <end position="147"/>
    </location>
</feature>
<dbReference type="AlphaFoldDB" id="A0A126QPC0"/>
<dbReference type="Proteomes" id="UP000055611">
    <property type="component" value="Chromosome"/>
</dbReference>
<dbReference type="GO" id="GO:0016787">
    <property type="term" value="F:hydrolase activity"/>
    <property type="evidence" value="ECO:0007669"/>
    <property type="project" value="UniProtKB-KW"/>
</dbReference>
<dbReference type="EMBL" id="CP014206">
    <property type="protein sequence ID" value="AMK11558.1"/>
    <property type="molecule type" value="Genomic_DNA"/>
</dbReference>
<feature type="transmembrane region" description="Helical" evidence="1">
    <location>
        <begin position="92"/>
        <end position="115"/>
    </location>
</feature>